<dbReference type="Proteomes" id="UP001142055">
    <property type="component" value="Chromosome 2"/>
</dbReference>
<dbReference type="GO" id="GO:0005674">
    <property type="term" value="C:transcription factor TFIIF complex"/>
    <property type="evidence" value="ECO:0007669"/>
    <property type="project" value="InterPro"/>
</dbReference>
<evidence type="ECO:0000256" key="7">
    <source>
        <dbReference type="ARBA" id="ARBA00023242"/>
    </source>
</evidence>
<evidence type="ECO:0000256" key="3">
    <source>
        <dbReference type="ARBA" id="ARBA00020815"/>
    </source>
</evidence>
<evidence type="ECO:0000256" key="8">
    <source>
        <dbReference type="ARBA" id="ARBA00033388"/>
    </source>
</evidence>
<feature type="domain" description="TFIIF beta subunit HTH" evidence="10">
    <location>
        <begin position="183"/>
        <end position="246"/>
    </location>
</feature>
<dbReference type="InterPro" id="IPR040504">
    <property type="entry name" value="TFIIF_beta_N"/>
</dbReference>
<dbReference type="InterPro" id="IPR036390">
    <property type="entry name" value="WH_DNA-bd_sf"/>
</dbReference>
<evidence type="ECO:0000313" key="13">
    <source>
        <dbReference type="Proteomes" id="UP001142055"/>
    </source>
</evidence>
<dbReference type="AlphaFoldDB" id="A0A9Q0M4B1"/>
<dbReference type="EMBL" id="JAPWDV010000002">
    <property type="protein sequence ID" value="KAJ6218737.1"/>
    <property type="molecule type" value="Genomic_DNA"/>
</dbReference>
<evidence type="ECO:0000256" key="5">
    <source>
        <dbReference type="ARBA" id="ARBA00023125"/>
    </source>
</evidence>
<dbReference type="Gene3D" id="1.10.10.10">
    <property type="entry name" value="Winged helix-like DNA-binding domain superfamily/Winged helix DNA-binding domain"/>
    <property type="match status" value="1"/>
</dbReference>
<comment type="caution">
    <text evidence="12">The sequence shown here is derived from an EMBL/GenBank/DDBJ whole genome shotgun (WGS) entry which is preliminary data.</text>
</comment>
<evidence type="ECO:0000256" key="4">
    <source>
        <dbReference type="ARBA" id="ARBA00023015"/>
    </source>
</evidence>
<evidence type="ECO:0000259" key="11">
    <source>
        <dbReference type="Pfam" id="PF17683"/>
    </source>
</evidence>
<comment type="similarity">
    <text evidence="2 9">Belongs to the TFIIF beta subunit family.</text>
</comment>
<dbReference type="SUPFAM" id="SSF46785">
    <property type="entry name" value="Winged helix' DNA-binding domain"/>
    <property type="match status" value="1"/>
</dbReference>
<evidence type="ECO:0000259" key="10">
    <source>
        <dbReference type="Pfam" id="PF02270"/>
    </source>
</evidence>
<dbReference type="GO" id="GO:0006367">
    <property type="term" value="P:transcription initiation at RNA polymerase II promoter"/>
    <property type="evidence" value="ECO:0007669"/>
    <property type="project" value="UniProtKB-UniRule"/>
</dbReference>
<sequence length="255" mass="29358">MSNSVDLDCNNAGRGVWLVKVPKYISQRWEKQKPMTEVGRLKITTDAKTGKPEILFNLSEEILKTDTSTPASSTSANVPKATQIPSDHKFAISDIQHQTLAVFSQDDNKYLAMEGTVVQKGECQPIANAHYMKLKRESIRIASQPTKVVQKIDRAVNNFKPINAHRSEIENDMRKKAEGKKMRDDKDVVMNALFAAFEKHQYYNLKDLERITKQPVPYLKEILKEICHYNAKNPHKNMWELKPQFRHYKKESSNN</sequence>
<organism evidence="12 13">
    <name type="scientific">Blomia tropicalis</name>
    <name type="common">Mite</name>
    <dbReference type="NCBI Taxonomy" id="40697"/>
    <lineage>
        <taxon>Eukaryota</taxon>
        <taxon>Metazoa</taxon>
        <taxon>Ecdysozoa</taxon>
        <taxon>Arthropoda</taxon>
        <taxon>Chelicerata</taxon>
        <taxon>Arachnida</taxon>
        <taxon>Acari</taxon>
        <taxon>Acariformes</taxon>
        <taxon>Sarcoptiformes</taxon>
        <taxon>Astigmata</taxon>
        <taxon>Glycyphagoidea</taxon>
        <taxon>Echimyopodidae</taxon>
        <taxon>Blomia</taxon>
    </lineage>
</organism>
<keyword evidence="6 9" id="KW-0804">Transcription</keyword>
<proteinExistence type="inferred from homology"/>
<dbReference type="PANTHER" id="PTHR10445">
    <property type="entry name" value="GENERAL TRANSCRIPTION FACTOR IIF SUBUNIT 2"/>
    <property type="match status" value="1"/>
</dbReference>
<name>A0A9Q0M4B1_BLOTA</name>
<protein>
    <recommendedName>
        <fullName evidence="3 9">General transcription factor IIF subunit 2</fullName>
    </recommendedName>
    <alternativeName>
        <fullName evidence="8 9">Transcription initiation factor IIF subunit beta</fullName>
    </alternativeName>
</protein>
<dbReference type="InterPro" id="IPR003196">
    <property type="entry name" value="TFIIF_beta"/>
</dbReference>
<evidence type="ECO:0000256" key="6">
    <source>
        <dbReference type="ARBA" id="ARBA00023163"/>
    </source>
</evidence>
<comment type="subcellular location">
    <subcellularLocation>
        <location evidence="1 9">Nucleus</location>
    </subcellularLocation>
</comment>
<dbReference type="Pfam" id="PF17683">
    <property type="entry name" value="TFIIF_beta_N"/>
    <property type="match status" value="1"/>
</dbReference>
<dbReference type="GO" id="GO:0003677">
    <property type="term" value="F:DNA binding"/>
    <property type="evidence" value="ECO:0007669"/>
    <property type="project" value="UniProtKB-UniRule"/>
</dbReference>
<dbReference type="PANTHER" id="PTHR10445:SF0">
    <property type="entry name" value="GENERAL TRANSCRIPTION FACTOR IIF SUBUNIT 2"/>
    <property type="match status" value="1"/>
</dbReference>
<keyword evidence="5 9" id="KW-0238">DNA-binding</keyword>
<evidence type="ECO:0000256" key="2">
    <source>
        <dbReference type="ARBA" id="ARBA00009543"/>
    </source>
</evidence>
<keyword evidence="7 9" id="KW-0539">Nucleus</keyword>
<accession>A0A9Q0M4B1</accession>
<dbReference type="InterPro" id="IPR036388">
    <property type="entry name" value="WH-like_DNA-bd_sf"/>
</dbReference>
<dbReference type="Pfam" id="PF02270">
    <property type="entry name" value="TFIIF_beta"/>
    <property type="match status" value="1"/>
</dbReference>
<dbReference type="GO" id="GO:0006368">
    <property type="term" value="P:transcription elongation by RNA polymerase II"/>
    <property type="evidence" value="ECO:0007669"/>
    <property type="project" value="UniProtKB-ARBA"/>
</dbReference>
<dbReference type="InterPro" id="IPR040450">
    <property type="entry name" value="TFIIF_beta_HTH"/>
</dbReference>
<dbReference type="OMA" id="PIADNCY"/>
<keyword evidence="4 9" id="KW-0805">Transcription regulation</keyword>
<evidence type="ECO:0000256" key="1">
    <source>
        <dbReference type="ARBA" id="ARBA00004123"/>
    </source>
</evidence>
<gene>
    <name evidence="12" type="ORF">RDWZM_004549</name>
</gene>
<dbReference type="CDD" id="cd07980">
    <property type="entry name" value="TFIIF_beta"/>
    <property type="match status" value="1"/>
</dbReference>
<dbReference type="PIRSF" id="PIRSF015849">
    <property type="entry name" value="TFIIF-beta"/>
    <property type="match status" value="1"/>
</dbReference>
<feature type="domain" description="TFIIF beta subunit N-terminal" evidence="11">
    <location>
        <begin position="14"/>
        <end position="122"/>
    </location>
</feature>
<evidence type="ECO:0000256" key="9">
    <source>
        <dbReference type="PIRNR" id="PIRNR015849"/>
    </source>
</evidence>
<dbReference type="SUPFAM" id="SSF50916">
    <property type="entry name" value="Rap30/74 interaction domains"/>
    <property type="match status" value="1"/>
</dbReference>
<comment type="function">
    <text evidence="9">TFIIF is a general transcription initiation factor that binds to RNA polymerase II and helps to recruit it to the initiation complex in collaboration with TFIIB.</text>
</comment>
<evidence type="ECO:0000313" key="12">
    <source>
        <dbReference type="EMBL" id="KAJ6218737.1"/>
    </source>
</evidence>
<reference evidence="12" key="1">
    <citation type="submission" date="2022-12" db="EMBL/GenBank/DDBJ databases">
        <title>Genome assemblies of Blomia tropicalis.</title>
        <authorList>
            <person name="Cui Y."/>
        </authorList>
    </citation>
    <scope>NUCLEOTIDE SEQUENCE</scope>
    <source>
        <tissue evidence="12">Adult mites</tissue>
    </source>
</reference>
<dbReference type="InterPro" id="IPR011039">
    <property type="entry name" value="TFIIF_interaction"/>
</dbReference>
<keyword evidence="13" id="KW-1185">Reference proteome</keyword>
<dbReference type="FunFam" id="1.10.10.10:FF:000035">
    <property type="entry name" value="General transcription factor IIF subunit 2"/>
    <property type="match status" value="1"/>
</dbReference>